<protein>
    <recommendedName>
        <fullName evidence="4">Nitrogen fixation protein FixH</fullName>
    </recommendedName>
</protein>
<sequence length="144" mass="16672">MSMNWGSKVLLGMGCFMLFIISMVVYMFAKHSGDALIEEDYYEKGINYNTTYNAEQNMLNDDAQPKITVSEKQLVISLKDSATYHLVLMRPSDKAEDLKLQGKTIEPDHLILVDRGHMQKGLWFLQIQWHSKGKDFFYKSNLKL</sequence>
<feature type="transmembrane region" description="Helical" evidence="1">
    <location>
        <begin position="9"/>
        <end position="29"/>
    </location>
</feature>
<proteinExistence type="predicted"/>
<evidence type="ECO:0000256" key="1">
    <source>
        <dbReference type="SAM" id="Phobius"/>
    </source>
</evidence>
<evidence type="ECO:0000313" key="2">
    <source>
        <dbReference type="EMBL" id="MRX78616.1"/>
    </source>
</evidence>
<reference evidence="2 3" key="1">
    <citation type="submission" date="2019-11" db="EMBL/GenBank/DDBJ databases">
        <title>Pedobacter petrophilus genome.</title>
        <authorList>
            <person name="Feldbauer M.J."/>
            <person name="Newman J.D."/>
        </authorList>
    </citation>
    <scope>NUCLEOTIDE SEQUENCE [LARGE SCALE GENOMIC DNA]</scope>
    <source>
        <strain evidence="2 3">LMG 29686</strain>
    </source>
</reference>
<name>A0A7K0G6K0_9SPHI</name>
<keyword evidence="1" id="KW-0812">Transmembrane</keyword>
<dbReference type="Proteomes" id="UP000487757">
    <property type="component" value="Unassembled WGS sequence"/>
</dbReference>
<dbReference type="EMBL" id="WKKH01000061">
    <property type="protein sequence ID" value="MRX78616.1"/>
    <property type="molecule type" value="Genomic_DNA"/>
</dbReference>
<dbReference type="InterPro" id="IPR008620">
    <property type="entry name" value="FixH"/>
</dbReference>
<dbReference type="OrthoDB" id="1493774at2"/>
<keyword evidence="1" id="KW-1133">Transmembrane helix</keyword>
<comment type="caution">
    <text evidence="2">The sequence shown here is derived from an EMBL/GenBank/DDBJ whole genome shotgun (WGS) entry which is preliminary data.</text>
</comment>
<dbReference type="RefSeq" id="WP_154283019.1">
    <property type="nucleotide sequence ID" value="NZ_JBHUJQ010000001.1"/>
</dbReference>
<gene>
    <name evidence="2" type="ORF">GJU39_21275</name>
</gene>
<keyword evidence="1" id="KW-0472">Membrane</keyword>
<dbReference type="Pfam" id="PF05751">
    <property type="entry name" value="FixH"/>
    <property type="match status" value="1"/>
</dbReference>
<accession>A0A7K0G6K0</accession>
<evidence type="ECO:0000313" key="3">
    <source>
        <dbReference type="Proteomes" id="UP000487757"/>
    </source>
</evidence>
<dbReference type="AlphaFoldDB" id="A0A7K0G6K0"/>
<keyword evidence="3" id="KW-1185">Reference proteome</keyword>
<evidence type="ECO:0008006" key="4">
    <source>
        <dbReference type="Google" id="ProtNLM"/>
    </source>
</evidence>
<organism evidence="2 3">
    <name type="scientific">Pedobacter petrophilus</name>
    <dbReference type="NCBI Taxonomy" id="1908241"/>
    <lineage>
        <taxon>Bacteria</taxon>
        <taxon>Pseudomonadati</taxon>
        <taxon>Bacteroidota</taxon>
        <taxon>Sphingobacteriia</taxon>
        <taxon>Sphingobacteriales</taxon>
        <taxon>Sphingobacteriaceae</taxon>
        <taxon>Pedobacter</taxon>
    </lineage>
</organism>